<dbReference type="Pfam" id="PF10592">
    <property type="entry name" value="AIPR"/>
    <property type="match status" value="1"/>
</dbReference>
<feature type="domain" description="Abortive phage infection protein C-terminal" evidence="1">
    <location>
        <begin position="243"/>
        <end position="425"/>
    </location>
</feature>
<dbReference type="InterPro" id="IPR018891">
    <property type="entry name" value="AIPR_C"/>
</dbReference>
<organism evidence="2 3">
    <name type="scientific">Mesorhizobium neociceri</name>
    <dbReference type="NCBI Taxonomy" id="1307853"/>
    <lineage>
        <taxon>Bacteria</taxon>
        <taxon>Pseudomonadati</taxon>
        <taxon>Pseudomonadota</taxon>
        <taxon>Alphaproteobacteria</taxon>
        <taxon>Hyphomicrobiales</taxon>
        <taxon>Phyllobacteriaceae</taxon>
        <taxon>Mesorhizobium</taxon>
    </lineage>
</organism>
<protein>
    <submittedName>
        <fullName evidence="2">AIPR family protein</fullName>
    </submittedName>
</protein>
<accession>A0A838B3G6</accession>
<name>A0A838B3G6_9HYPH</name>
<comment type="caution">
    <text evidence="2">The sequence shown here is derived from an EMBL/GenBank/DDBJ whole genome shotgun (WGS) entry which is preliminary data.</text>
</comment>
<dbReference type="EMBL" id="JACDTY010000003">
    <property type="protein sequence ID" value="MBA1140512.1"/>
    <property type="molecule type" value="Genomic_DNA"/>
</dbReference>
<sequence length="567" mass="64272">MSPKVVNATTPTILDFGVVESGIRERESVSVSRSDAFTRLALETVFGLPQPEVDEYIVDGFDDRGIDIVYIDHDNRVINIGSCKTVVSYKNSRKNFPGDEIDKIISFVEDLVLNREDMLKTCNGPLAAKVREIWDIFAEESYRISVHLFSNQATLQKDAHNRLVDALSRHEIALFEYGLFELSHGVVKATKPRFRKKIVPSDDAAFSVKEANKRAVMLKVSLKELTQFLSAENQTFDERLIWQNVRYFLGLDNEVNREIRETLLSGQASDFWFLNSGLTIVCEQIVSVANGRHPITMVNPQIVNGCQTATVIHAVSTGTMADLDNGYVHVKIIETNDSTFIERVALASNTQSRILNRDLRANDNIQRQLVECLRPHNYFYVRKRGENAPRPGMRMIDAARAGQLVLAYLCGEPTKSKTNSNDIFGDLYEEAFNPHAVTPEIIIAAHECYSVIERRRKEILAWQASVTRNSFEESWLIEGHFHLLFVIGELMRRASIPLSETTIAIGLIEKASSILRTFVERNQKVANYRLFRLARSREEILKIIDNNSKPDEANPVQIELFQHLGSA</sequence>
<proteinExistence type="predicted"/>
<evidence type="ECO:0000259" key="1">
    <source>
        <dbReference type="Pfam" id="PF10592"/>
    </source>
</evidence>
<dbReference type="RefSeq" id="WP_181057178.1">
    <property type="nucleotide sequence ID" value="NZ_JACDTY010000003.1"/>
</dbReference>
<evidence type="ECO:0000313" key="2">
    <source>
        <dbReference type="EMBL" id="MBA1140512.1"/>
    </source>
</evidence>
<dbReference type="Proteomes" id="UP000558284">
    <property type="component" value="Unassembled WGS sequence"/>
</dbReference>
<keyword evidence="3" id="KW-1185">Reference proteome</keyword>
<gene>
    <name evidence="2" type="ORF">H0241_09610</name>
</gene>
<dbReference type="AlphaFoldDB" id="A0A838B3G6"/>
<evidence type="ECO:0000313" key="3">
    <source>
        <dbReference type="Proteomes" id="UP000558284"/>
    </source>
</evidence>
<reference evidence="2 3" key="1">
    <citation type="submission" date="2020-07" db="EMBL/GenBank/DDBJ databases">
        <title>Definition of the novel symbiovar canariense within Mesorhizobium novociceri, a new species of genus Mesorhizobium nodulating Cicer canariense in the Caldera de Taburiente National Park (La Palma, Canary Islands).</title>
        <authorList>
            <person name="Leon-Barrios M."/>
            <person name="Perez-Yepez J."/>
            <person name="Flores-Felix J.D."/>
            <person name="Ramirez-Baena M.H."/>
            <person name="Pulido-Suarez L."/>
            <person name="Igual J.M."/>
            <person name="Velazquez E."/>
            <person name="Peix A."/>
        </authorList>
    </citation>
    <scope>NUCLEOTIDE SEQUENCE [LARGE SCALE GENOMIC DNA]</scope>
    <source>
        <strain evidence="2 3">CCANP35</strain>
    </source>
</reference>